<name>A0ACB6RKJ0_9PLEO</name>
<proteinExistence type="predicted"/>
<evidence type="ECO:0000313" key="2">
    <source>
        <dbReference type="Proteomes" id="UP000799754"/>
    </source>
</evidence>
<dbReference type="Proteomes" id="UP000799754">
    <property type="component" value="Unassembled WGS sequence"/>
</dbReference>
<reference evidence="1" key="1">
    <citation type="journal article" date="2020" name="Stud. Mycol.">
        <title>101 Dothideomycetes genomes: a test case for predicting lifestyles and emergence of pathogens.</title>
        <authorList>
            <person name="Haridas S."/>
            <person name="Albert R."/>
            <person name="Binder M."/>
            <person name="Bloem J."/>
            <person name="Labutti K."/>
            <person name="Salamov A."/>
            <person name="Andreopoulos B."/>
            <person name="Baker S."/>
            <person name="Barry K."/>
            <person name="Bills G."/>
            <person name="Bluhm B."/>
            <person name="Cannon C."/>
            <person name="Castanera R."/>
            <person name="Culley D."/>
            <person name="Daum C."/>
            <person name="Ezra D."/>
            <person name="Gonzalez J."/>
            <person name="Henrissat B."/>
            <person name="Kuo A."/>
            <person name="Liang C."/>
            <person name="Lipzen A."/>
            <person name="Lutzoni F."/>
            <person name="Magnuson J."/>
            <person name="Mondo S."/>
            <person name="Nolan M."/>
            <person name="Ohm R."/>
            <person name="Pangilinan J."/>
            <person name="Park H.-J."/>
            <person name="Ramirez L."/>
            <person name="Alfaro M."/>
            <person name="Sun H."/>
            <person name="Tritt A."/>
            <person name="Yoshinaga Y."/>
            <person name="Zwiers L.-H."/>
            <person name="Turgeon B."/>
            <person name="Goodwin S."/>
            <person name="Spatafora J."/>
            <person name="Crous P."/>
            <person name="Grigoriev I."/>
        </authorList>
    </citation>
    <scope>NUCLEOTIDE SEQUENCE</scope>
    <source>
        <strain evidence="1">CBS 525.71</strain>
    </source>
</reference>
<gene>
    <name evidence="1" type="ORF">BU25DRAFT_425617</name>
</gene>
<evidence type="ECO:0000313" key="1">
    <source>
        <dbReference type="EMBL" id="KAF2622440.1"/>
    </source>
</evidence>
<comment type="caution">
    <text evidence="1">The sequence shown here is derived from an EMBL/GenBank/DDBJ whole genome shotgun (WGS) entry which is preliminary data.</text>
</comment>
<accession>A0ACB6RKJ0</accession>
<protein>
    <submittedName>
        <fullName evidence="1">Uncharacterized protein</fullName>
    </submittedName>
</protein>
<sequence length="234" mass="26511">MPQLSFMSWLIGAQRRVIRSNSLPSRSEWLETLIHDAPYLNSSNPNLSDECAICFRVFTRGLNRSRIRLSCGHRHFCRACLRKWSLRGKTTCPYCREELWYPHPPFESSDRPTTRGLNAVAAMASSPSDLQDWTGLTSHAPTTPSASRRRFNSQASMPWLTARRVPIRQIPIPAWAVREDLDATEPQASVVVLVNHFNRVAAGATQTPTDGTSRDPATRSRTQMRHPFSDPLRD</sequence>
<organism evidence="1 2">
    <name type="scientific">Macroventuria anomochaeta</name>
    <dbReference type="NCBI Taxonomy" id="301207"/>
    <lineage>
        <taxon>Eukaryota</taxon>
        <taxon>Fungi</taxon>
        <taxon>Dikarya</taxon>
        <taxon>Ascomycota</taxon>
        <taxon>Pezizomycotina</taxon>
        <taxon>Dothideomycetes</taxon>
        <taxon>Pleosporomycetidae</taxon>
        <taxon>Pleosporales</taxon>
        <taxon>Pleosporineae</taxon>
        <taxon>Didymellaceae</taxon>
        <taxon>Macroventuria</taxon>
    </lineage>
</organism>
<keyword evidence="2" id="KW-1185">Reference proteome</keyword>
<dbReference type="EMBL" id="MU006744">
    <property type="protein sequence ID" value="KAF2622440.1"/>
    <property type="molecule type" value="Genomic_DNA"/>
</dbReference>